<feature type="region of interest" description="Disordered" evidence="1">
    <location>
        <begin position="1"/>
        <end position="22"/>
    </location>
</feature>
<evidence type="ECO:0000313" key="3">
    <source>
        <dbReference type="Proteomes" id="UP001500893"/>
    </source>
</evidence>
<gene>
    <name evidence="2" type="ORF">GCM10010521_52510</name>
</gene>
<comment type="caution">
    <text evidence="2">The sequence shown here is derived from an EMBL/GenBank/DDBJ whole genome shotgun (WGS) entry which is preliminary data.</text>
</comment>
<reference evidence="3" key="1">
    <citation type="journal article" date="2019" name="Int. J. Syst. Evol. Microbiol.">
        <title>The Global Catalogue of Microorganisms (GCM) 10K type strain sequencing project: providing services to taxonomists for standard genome sequencing and annotation.</title>
        <authorList>
            <consortium name="The Broad Institute Genomics Platform"/>
            <consortium name="The Broad Institute Genome Sequencing Center for Infectious Disease"/>
            <person name="Wu L."/>
            <person name="Ma J."/>
        </authorList>
    </citation>
    <scope>NUCLEOTIDE SEQUENCE [LARGE SCALE GENOMIC DNA]</scope>
    <source>
        <strain evidence="3">JCM 11574</strain>
    </source>
</reference>
<proteinExistence type="predicted"/>
<accession>A0ABP6NTU5</accession>
<protein>
    <submittedName>
        <fullName evidence="2">Uncharacterized protein</fullName>
    </submittedName>
</protein>
<organism evidence="2 3">
    <name type="scientific">Streptomyces rameus</name>
    <dbReference type="NCBI Taxonomy" id="68261"/>
    <lineage>
        <taxon>Bacteria</taxon>
        <taxon>Bacillati</taxon>
        <taxon>Actinomycetota</taxon>
        <taxon>Actinomycetes</taxon>
        <taxon>Kitasatosporales</taxon>
        <taxon>Streptomycetaceae</taxon>
        <taxon>Streptomyces</taxon>
    </lineage>
</organism>
<keyword evidence="3" id="KW-1185">Reference proteome</keyword>
<dbReference type="EMBL" id="BAAAVM010000091">
    <property type="protein sequence ID" value="GAA3157975.1"/>
    <property type="molecule type" value="Genomic_DNA"/>
</dbReference>
<dbReference type="Proteomes" id="UP001500893">
    <property type="component" value="Unassembled WGS sequence"/>
</dbReference>
<name>A0ABP6NTU5_9ACTN</name>
<sequence length="81" mass="9095">MRAGQTDPDRPGISVGVVPQHDGYGPRVLLVRDDMSARVLFDYRHRTALSRRVTYAKAVHPLSIKRRTLSGTRPGGRETLR</sequence>
<evidence type="ECO:0000256" key="1">
    <source>
        <dbReference type="SAM" id="MobiDB-lite"/>
    </source>
</evidence>
<evidence type="ECO:0000313" key="2">
    <source>
        <dbReference type="EMBL" id="GAA3157975.1"/>
    </source>
</evidence>